<dbReference type="AlphaFoldDB" id="A0A2R6NQG9"/>
<protein>
    <submittedName>
        <fullName evidence="1">Uncharacterized protein</fullName>
    </submittedName>
</protein>
<dbReference type="EMBL" id="MLYV02000956">
    <property type="protein sequence ID" value="PSR74808.1"/>
    <property type="molecule type" value="Genomic_DNA"/>
</dbReference>
<organism evidence="1 2">
    <name type="scientific">Hermanssonia centrifuga</name>
    <dbReference type="NCBI Taxonomy" id="98765"/>
    <lineage>
        <taxon>Eukaryota</taxon>
        <taxon>Fungi</taxon>
        <taxon>Dikarya</taxon>
        <taxon>Basidiomycota</taxon>
        <taxon>Agaricomycotina</taxon>
        <taxon>Agaricomycetes</taxon>
        <taxon>Polyporales</taxon>
        <taxon>Meruliaceae</taxon>
        <taxon>Hermanssonia</taxon>
    </lineage>
</organism>
<dbReference type="Proteomes" id="UP000186601">
    <property type="component" value="Unassembled WGS sequence"/>
</dbReference>
<gene>
    <name evidence="1" type="ORF">PHLCEN_2v9522</name>
</gene>
<comment type="caution">
    <text evidence="1">The sequence shown here is derived from an EMBL/GenBank/DDBJ whole genome shotgun (WGS) entry which is preliminary data.</text>
</comment>
<reference evidence="1 2" key="1">
    <citation type="submission" date="2018-02" db="EMBL/GenBank/DDBJ databases">
        <title>Genome sequence of the basidiomycete white-rot fungus Phlebia centrifuga.</title>
        <authorList>
            <person name="Granchi Z."/>
            <person name="Peng M."/>
            <person name="de Vries R.P."/>
            <person name="Hilden K."/>
            <person name="Makela M.R."/>
            <person name="Grigoriev I."/>
            <person name="Riley R."/>
        </authorList>
    </citation>
    <scope>NUCLEOTIDE SEQUENCE [LARGE SCALE GENOMIC DNA]</scope>
    <source>
        <strain evidence="1 2">FBCC195</strain>
    </source>
</reference>
<evidence type="ECO:0000313" key="2">
    <source>
        <dbReference type="Proteomes" id="UP000186601"/>
    </source>
</evidence>
<proteinExistence type="predicted"/>
<name>A0A2R6NQG9_9APHY</name>
<keyword evidence="2" id="KW-1185">Reference proteome</keyword>
<sequence>MPGMTYPLGRMVRADTEGTAGETYLDIWTAVRDGETGGGFVKRTFGHGSRR</sequence>
<evidence type="ECO:0000313" key="1">
    <source>
        <dbReference type="EMBL" id="PSR74808.1"/>
    </source>
</evidence>
<accession>A0A2R6NQG9</accession>